<keyword evidence="1" id="KW-0812">Transmembrane</keyword>
<dbReference type="AlphaFoldDB" id="A0A0Q0YJK8"/>
<name>A0A0Q0YJK8_9CORY</name>
<feature type="transmembrane region" description="Helical" evidence="1">
    <location>
        <begin position="12"/>
        <end position="30"/>
    </location>
</feature>
<reference evidence="2 3" key="1">
    <citation type="submission" date="2015-10" db="EMBL/GenBank/DDBJ databases">
        <title>Corynebacteirum lowii and Corynebacterium oculi species nova, derived from human clinical disease and and emended description of Corynebacterium mastiditis.</title>
        <authorList>
            <person name="Bernard K."/>
            <person name="Pacheco A.L."/>
            <person name="Mcdougall C."/>
            <person name="Burtx T."/>
            <person name="Weibe D."/>
            <person name="Tyler S."/>
            <person name="Olson A.B."/>
            <person name="Cnockaert M."/>
            <person name="Eguchi H."/>
            <person name="Kuwahara T."/>
            <person name="Nakayama-Imaohji H."/>
            <person name="Boudewijins M."/>
            <person name="Van Hoecke F."/>
            <person name="Bernier A.-M."/>
            <person name="Vandamme P."/>
        </authorList>
    </citation>
    <scope>NUCLEOTIDE SEQUENCE [LARGE SCALE GENOMIC DNA]</scope>
    <source>
        <strain evidence="2 3">NML 130206</strain>
    </source>
</reference>
<evidence type="ECO:0000313" key="3">
    <source>
        <dbReference type="Proteomes" id="UP000050488"/>
    </source>
</evidence>
<evidence type="ECO:0000256" key="1">
    <source>
        <dbReference type="SAM" id="Phobius"/>
    </source>
</evidence>
<evidence type="ECO:0000313" key="2">
    <source>
        <dbReference type="EMBL" id="KQB87001.1"/>
    </source>
</evidence>
<organism evidence="2 3">
    <name type="scientific">Corynebacterium lowii</name>
    <dbReference type="NCBI Taxonomy" id="1544413"/>
    <lineage>
        <taxon>Bacteria</taxon>
        <taxon>Bacillati</taxon>
        <taxon>Actinomycetota</taxon>
        <taxon>Actinomycetes</taxon>
        <taxon>Mycobacteriales</taxon>
        <taxon>Corynebacteriaceae</taxon>
        <taxon>Corynebacterium</taxon>
    </lineage>
</organism>
<keyword evidence="1" id="KW-0472">Membrane</keyword>
<keyword evidence="3" id="KW-1185">Reference proteome</keyword>
<dbReference type="PATRIC" id="fig|1544413.3.peg.47"/>
<keyword evidence="1" id="KW-1133">Transmembrane helix</keyword>
<dbReference type="RefSeq" id="WP_055174667.1">
    <property type="nucleotide sequence ID" value="NZ_JAUSQY010000001.1"/>
</dbReference>
<gene>
    <name evidence="2" type="ORF">Clow_00046</name>
</gene>
<accession>A0A0Q0YJK8</accession>
<protein>
    <submittedName>
        <fullName evidence="2">Uncharacterized protein</fullName>
    </submittedName>
</protein>
<dbReference type="Proteomes" id="UP000050488">
    <property type="component" value="Unassembled WGS sequence"/>
</dbReference>
<sequence>MSRISPKIRIAMSLGSWVFIFIIMLFVADGNFSQALFSPLSMMIGFLSFINIMVIIVQEKNKNDSA</sequence>
<proteinExistence type="predicted"/>
<comment type="caution">
    <text evidence="2">The sequence shown here is derived from an EMBL/GenBank/DDBJ whole genome shotgun (WGS) entry which is preliminary data.</text>
</comment>
<dbReference type="EMBL" id="LKEV01000001">
    <property type="protein sequence ID" value="KQB87001.1"/>
    <property type="molecule type" value="Genomic_DNA"/>
</dbReference>
<feature type="transmembrane region" description="Helical" evidence="1">
    <location>
        <begin position="36"/>
        <end position="57"/>
    </location>
</feature>